<proteinExistence type="predicted"/>
<dbReference type="Pfam" id="PF20068">
    <property type="entry name" value="Amphi-Trp"/>
    <property type="match status" value="1"/>
</dbReference>
<evidence type="ECO:0000313" key="3">
    <source>
        <dbReference type="Proteomes" id="UP001596447"/>
    </source>
</evidence>
<protein>
    <submittedName>
        <fullName evidence="2">Amphi-Trp domain-containing protein</fullName>
    </submittedName>
</protein>
<accession>A0ABD5Z912</accession>
<organism evidence="2 3">
    <name type="scientific">Halospeciosus flavus</name>
    <dbReference type="NCBI Taxonomy" id="3032283"/>
    <lineage>
        <taxon>Archaea</taxon>
        <taxon>Methanobacteriati</taxon>
        <taxon>Methanobacteriota</taxon>
        <taxon>Stenosarchaea group</taxon>
        <taxon>Halobacteria</taxon>
        <taxon>Halobacteriales</taxon>
        <taxon>Halobacteriaceae</taxon>
        <taxon>Halospeciosus</taxon>
    </lineage>
</organism>
<dbReference type="RefSeq" id="WP_279528383.1">
    <property type="nucleotide sequence ID" value="NZ_CP122312.1"/>
</dbReference>
<name>A0ABD5Z912_9EURY</name>
<reference evidence="2 3" key="1">
    <citation type="journal article" date="2019" name="Int. J. Syst. Evol. Microbiol.">
        <title>The Global Catalogue of Microorganisms (GCM) 10K type strain sequencing project: providing services to taxonomists for standard genome sequencing and annotation.</title>
        <authorList>
            <consortium name="The Broad Institute Genomics Platform"/>
            <consortium name="The Broad Institute Genome Sequencing Center for Infectious Disease"/>
            <person name="Wu L."/>
            <person name="Ma J."/>
        </authorList>
    </citation>
    <scope>NUCLEOTIDE SEQUENCE [LARGE SCALE GENOMIC DNA]</scope>
    <source>
        <strain evidence="2 3">XZGYJ-43</strain>
    </source>
</reference>
<sequence>MVEEVLFETESTIDRAAVADYLRTVADGLERGSELTLTSGEQELSVDPPEQVTFEVKAEREHDGGPSELSLEFELEWVEGESTTGGGELDISAEDL</sequence>
<dbReference type="InterPro" id="IPR027598">
    <property type="entry name" value="Amphi-Trp_dom"/>
</dbReference>
<dbReference type="EMBL" id="JBHTAR010000011">
    <property type="protein sequence ID" value="MFC7201644.1"/>
    <property type="molecule type" value="Genomic_DNA"/>
</dbReference>
<gene>
    <name evidence="2" type="ORF">ACFQJ9_19900</name>
</gene>
<comment type="caution">
    <text evidence="2">The sequence shown here is derived from an EMBL/GenBank/DDBJ whole genome shotgun (WGS) entry which is preliminary data.</text>
</comment>
<dbReference type="AlphaFoldDB" id="A0ABD5Z912"/>
<feature type="domain" description="Amphi-Trp" evidence="1">
    <location>
        <begin position="1"/>
        <end position="92"/>
    </location>
</feature>
<keyword evidence="3" id="KW-1185">Reference proteome</keyword>
<evidence type="ECO:0000313" key="2">
    <source>
        <dbReference type="EMBL" id="MFC7201644.1"/>
    </source>
</evidence>
<dbReference type="Proteomes" id="UP001596447">
    <property type="component" value="Unassembled WGS sequence"/>
</dbReference>
<dbReference type="NCBIfam" id="TIGR04354">
    <property type="entry name" value="amphi-Trp"/>
    <property type="match status" value="1"/>
</dbReference>
<evidence type="ECO:0000259" key="1">
    <source>
        <dbReference type="Pfam" id="PF20068"/>
    </source>
</evidence>